<dbReference type="GO" id="GO:0006227">
    <property type="term" value="P:dUDP biosynthetic process"/>
    <property type="evidence" value="ECO:0007669"/>
    <property type="project" value="TreeGrafter"/>
</dbReference>
<dbReference type="OrthoDB" id="9774907at2"/>
<evidence type="ECO:0000313" key="13">
    <source>
        <dbReference type="Proteomes" id="UP000214880"/>
    </source>
</evidence>
<evidence type="ECO:0000259" key="11">
    <source>
        <dbReference type="Pfam" id="PF02223"/>
    </source>
</evidence>
<dbReference type="AlphaFoldDB" id="A0A1G9QMM1"/>
<evidence type="ECO:0000256" key="3">
    <source>
        <dbReference type="ARBA" id="ARBA00017144"/>
    </source>
</evidence>
<evidence type="ECO:0000256" key="7">
    <source>
        <dbReference type="ARBA" id="ARBA00022777"/>
    </source>
</evidence>
<keyword evidence="6 10" id="KW-0547">Nucleotide-binding</keyword>
<evidence type="ECO:0000256" key="2">
    <source>
        <dbReference type="ARBA" id="ARBA00012980"/>
    </source>
</evidence>
<comment type="caution">
    <text evidence="10">Lacks conserved residue(s) required for the propagation of feature annotation.</text>
</comment>
<dbReference type="Proteomes" id="UP000214880">
    <property type="component" value="Unassembled WGS sequence"/>
</dbReference>
<dbReference type="InterPro" id="IPR039430">
    <property type="entry name" value="Thymidylate_kin-like_dom"/>
</dbReference>
<comment type="similarity">
    <text evidence="1 10">Belongs to the thymidylate kinase family.</text>
</comment>
<dbReference type="PANTHER" id="PTHR10344">
    <property type="entry name" value="THYMIDYLATE KINASE"/>
    <property type="match status" value="1"/>
</dbReference>
<dbReference type="InterPro" id="IPR018094">
    <property type="entry name" value="Thymidylate_kinase"/>
</dbReference>
<sequence>MTGKLIIIEAGDGCGKATQTEKLAARLQSEGENVRRIEFPDYQSPSSALIKMYLNGAFGHQPQAVNPYAASSFYAVDRYASFKRDWEKFYQQGGIVICDRYTTSNMVHQAVKIPAPDEREAYLNWLWDFEFVKFGLPVPDAVIFLDMPPEYSLRLIQNRARQAGNAVDIHEANERYLADCYASYRQVAEKYHWRQVACVADGQLRSIDRIHADIYKIAAEVLVL</sequence>
<name>A0A1G9QMM1_9FIRM</name>
<keyword evidence="5 10" id="KW-0545">Nucleotide biosynthesis</keyword>
<dbReference type="GO" id="GO:0005524">
    <property type="term" value="F:ATP binding"/>
    <property type="evidence" value="ECO:0007669"/>
    <property type="project" value="UniProtKB-UniRule"/>
</dbReference>
<reference evidence="12 13" key="1">
    <citation type="submission" date="2016-10" db="EMBL/GenBank/DDBJ databases">
        <authorList>
            <person name="de Groot N.N."/>
        </authorList>
    </citation>
    <scope>NUCLEOTIDE SEQUENCE [LARGE SCALE GENOMIC DNA]</scope>
    <source>
        <strain evidence="12 13">DSM 1736</strain>
    </source>
</reference>
<dbReference type="RefSeq" id="WP_092070575.1">
    <property type="nucleotide sequence ID" value="NZ_FNHB01000002.1"/>
</dbReference>
<dbReference type="Gene3D" id="3.40.50.300">
    <property type="entry name" value="P-loop containing nucleotide triphosphate hydrolases"/>
    <property type="match status" value="1"/>
</dbReference>
<dbReference type="FunFam" id="3.40.50.300:FF:002288">
    <property type="entry name" value="Probable thymidylate kinase"/>
    <property type="match status" value="1"/>
</dbReference>
<evidence type="ECO:0000256" key="10">
    <source>
        <dbReference type="HAMAP-Rule" id="MF_00165"/>
    </source>
</evidence>
<dbReference type="SUPFAM" id="SSF52540">
    <property type="entry name" value="P-loop containing nucleoside triphosphate hydrolases"/>
    <property type="match status" value="1"/>
</dbReference>
<evidence type="ECO:0000313" key="12">
    <source>
        <dbReference type="EMBL" id="SDM12254.1"/>
    </source>
</evidence>
<comment type="function">
    <text evidence="10">Phosphorylation of dTMP to form dTDP in both de novo and salvage pathways of dTTP synthesis.</text>
</comment>
<dbReference type="EC" id="2.7.4.9" evidence="2 10"/>
<evidence type="ECO:0000256" key="4">
    <source>
        <dbReference type="ARBA" id="ARBA00022679"/>
    </source>
</evidence>
<dbReference type="STRING" id="146817.SAMN04488502_102234"/>
<gene>
    <name evidence="10" type="primary">tmk</name>
    <name evidence="12" type="ORF">SAMN04488502_102234</name>
</gene>
<dbReference type="Pfam" id="PF02223">
    <property type="entry name" value="Thymidylate_kin"/>
    <property type="match status" value="1"/>
</dbReference>
<dbReference type="GO" id="GO:0005829">
    <property type="term" value="C:cytosol"/>
    <property type="evidence" value="ECO:0007669"/>
    <property type="project" value="TreeGrafter"/>
</dbReference>
<evidence type="ECO:0000256" key="8">
    <source>
        <dbReference type="ARBA" id="ARBA00022840"/>
    </source>
</evidence>
<dbReference type="CDD" id="cd01672">
    <property type="entry name" value="TMPK"/>
    <property type="match status" value="1"/>
</dbReference>
<dbReference type="HAMAP" id="MF_00165">
    <property type="entry name" value="Thymidylate_kinase"/>
    <property type="match status" value="1"/>
</dbReference>
<keyword evidence="13" id="KW-1185">Reference proteome</keyword>
<proteinExistence type="inferred from homology"/>
<evidence type="ECO:0000256" key="1">
    <source>
        <dbReference type="ARBA" id="ARBA00009776"/>
    </source>
</evidence>
<dbReference type="EMBL" id="FNHB01000002">
    <property type="protein sequence ID" value="SDM12254.1"/>
    <property type="molecule type" value="Genomic_DNA"/>
</dbReference>
<dbReference type="GO" id="GO:0004798">
    <property type="term" value="F:dTMP kinase activity"/>
    <property type="evidence" value="ECO:0007669"/>
    <property type="project" value="UniProtKB-UniRule"/>
</dbReference>
<keyword evidence="4 10" id="KW-0808">Transferase</keyword>
<keyword evidence="7 10" id="KW-0418">Kinase</keyword>
<protein>
    <recommendedName>
        <fullName evidence="3 10">Thymidylate kinase</fullName>
        <ecNumber evidence="2 10">2.7.4.9</ecNumber>
    </recommendedName>
    <alternativeName>
        <fullName evidence="10">dTMP kinase</fullName>
    </alternativeName>
</protein>
<dbReference type="PANTHER" id="PTHR10344:SF4">
    <property type="entry name" value="UMP-CMP KINASE 2, MITOCHONDRIAL"/>
    <property type="match status" value="1"/>
</dbReference>
<dbReference type="GO" id="GO:0006235">
    <property type="term" value="P:dTTP biosynthetic process"/>
    <property type="evidence" value="ECO:0007669"/>
    <property type="project" value="UniProtKB-UniRule"/>
</dbReference>
<comment type="catalytic activity">
    <reaction evidence="9 10">
        <text>dTMP + ATP = dTDP + ADP</text>
        <dbReference type="Rhea" id="RHEA:13517"/>
        <dbReference type="ChEBI" id="CHEBI:30616"/>
        <dbReference type="ChEBI" id="CHEBI:58369"/>
        <dbReference type="ChEBI" id="CHEBI:63528"/>
        <dbReference type="ChEBI" id="CHEBI:456216"/>
        <dbReference type="EC" id="2.7.4.9"/>
    </reaction>
</comment>
<dbReference type="InterPro" id="IPR027417">
    <property type="entry name" value="P-loop_NTPase"/>
</dbReference>
<dbReference type="GO" id="GO:0006233">
    <property type="term" value="P:dTDP biosynthetic process"/>
    <property type="evidence" value="ECO:0007669"/>
    <property type="project" value="InterPro"/>
</dbReference>
<keyword evidence="8 10" id="KW-0067">ATP-binding</keyword>
<evidence type="ECO:0000256" key="5">
    <source>
        <dbReference type="ARBA" id="ARBA00022727"/>
    </source>
</evidence>
<accession>A0A1G9QMM1</accession>
<feature type="domain" description="Thymidylate kinase-like" evidence="11">
    <location>
        <begin position="8"/>
        <end position="193"/>
    </location>
</feature>
<evidence type="ECO:0000256" key="9">
    <source>
        <dbReference type="ARBA" id="ARBA00048743"/>
    </source>
</evidence>
<organism evidence="12 13">
    <name type="scientific">Dendrosporobacter quercicolus</name>
    <dbReference type="NCBI Taxonomy" id="146817"/>
    <lineage>
        <taxon>Bacteria</taxon>
        <taxon>Bacillati</taxon>
        <taxon>Bacillota</taxon>
        <taxon>Negativicutes</taxon>
        <taxon>Selenomonadales</taxon>
        <taxon>Sporomusaceae</taxon>
        <taxon>Dendrosporobacter</taxon>
    </lineage>
</organism>
<evidence type="ECO:0000256" key="6">
    <source>
        <dbReference type="ARBA" id="ARBA00022741"/>
    </source>
</evidence>